<keyword evidence="1" id="KW-1133">Transmembrane helix</keyword>
<protein>
    <submittedName>
        <fullName evidence="2">Pilus assembly protein PilW</fullName>
    </submittedName>
</protein>
<comment type="caution">
    <text evidence="2">The sequence shown here is derived from an EMBL/GenBank/DDBJ whole genome shotgun (WGS) entry which is preliminary data.</text>
</comment>
<dbReference type="EMBL" id="VFIP01000008">
    <property type="protein sequence ID" value="TWR97983.1"/>
    <property type="molecule type" value="Genomic_DNA"/>
</dbReference>
<evidence type="ECO:0000313" key="2">
    <source>
        <dbReference type="EMBL" id="TWR97983.1"/>
    </source>
</evidence>
<evidence type="ECO:0000256" key="1">
    <source>
        <dbReference type="SAM" id="Phobius"/>
    </source>
</evidence>
<dbReference type="InterPro" id="IPR012902">
    <property type="entry name" value="N_methyl_site"/>
</dbReference>
<gene>
    <name evidence="2" type="ORF">FJD37_06355</name>
</gene>
<dbReference type="OrthoDB" id="5296662at2"/>
<dbReference type="RefSeq" id="WP_146425498.1">
    <property type="nucleotide sequence ID" value="NZ_VFIP01000008.1"/>
</dbReference>
<proteinExistence type="predicted"/>
<evidence type="ECO:0000313" key="3">
    <source>
        <dbReference type="Proteomes" id="UP000317901"/>
    </source>
</evidence>
<dbReference type="AlphaFoldDB" id="A0A5C5Q1T4"/>
<feature type="transmembrane region" description="Helical" evidence="1">
    <location>
        <begin position="6"/>
        <end position="32"/>
    </location>
</feature>
<keyword evidence="1" id="KW-0472">Membrane</keyword>
<dbReference type="Pfam" id="PF07963">
    <property type="entry name" value="N_methyl"/>
    <property type="match status" value="1"/>
</dbReference>
<accession>A0A5C5Q1T4</accession>
<sequence length="231" mass="24947">MSLRNAGFGLIELMVALALGMLLVLAVTQVFLSARHTYLAQHAGAMAQQDARFVLSKIAQEIRMTGMFGCLATDRIVDAPAAFQTPIAWQGSATSRSLTLISADVGSQSSQPDWTVVSDCKSYAQSYSGSRAVLAPGETAFALRKIFYWFEGNQLKVGANKAVLLDNVIAFDMSFGVSGAGTDQSVQRYEANPARLGSIRSVRIALTLRDPGLQVKDQVYHLVVALRNRLS</sequence>
<dbReference type="Proteomes" id="UP000317901">
    <property type="component" value="Unassembled WGS sequence"/>
</dbReference>
<organism evidence="2 3">
    <name type="scientific">Pseudomonas saxonica</name>
    <dbReference type="NCBI Taxonomy" id="2600598"/>
    <lineage>
        <taxon>Bacteria</taxon>
        <taxon>Pseudomonadati</taxon>
        <taxon>Pseudomonadota</taxon>
        <taxon>Gammaproteobacteria</taxon>
        <taxon>Pseudomonadales</taxon>
        <taxon>Pseudomonadaceae</taxon>
        <taxon>Pseudomonas</taxon>
    </lineage>
</organism>
<reference evidence="2 3" key="1">
    <citation type="submission" date="2019-06" db="EMBL/GenBank/DDBJ databases">
        <title>Pseudomonas bimorpha sp. nov. isolated from bovine raw milk and skim milk concentrate.</title>
        <authorList>
            <person name="Hofmann K."/>
            <person name="Huptas C."/>
            <person name="Doll E."/>
            <person name="Scherer S."/>
            <person name="Wenning M."/>
        </authorList>
    </citation>
    <scope>NUCLEOTIDE SEQUENCE [LARGE SCALE GENOMIC DNA]</scope>
    <source>
        <strain evidence="2 3">DSM 108990</strain>
    </source>
</reference>
<keyword evidence="1" id="KW-0812">Transmembrane</keyword>
<name>A0A5C5Q1T4_9PSED</name>